<name>A0A0A9XP71_LYGHE</name>
<organism evidence="1">
    <name type="scientific">Lygus hesperus</name>
    <name type="common">Western plant bug</name>
    <dbReference type="NCBI Taxonomy" id="30085"/>
    <lineage>
        <taxon>Eukaryota</taxon>
        <taxon>Metazoa</taxon>
        <taxon>Ecdysozoa</taxon>
        <taxon>Arthropoda</taxon>
        <taxon>Hexapoda</taxon>
        <taxon>Insecta</taxon>
        <taxon>Pterygota</taxon>
        <taxon>Neoptera</taxon>
        <taxon>Paraneoptera</taxon>
        <taxon>Hemiptera</taxon>
        <taxon>Heteroptera</taxon>
        <taxon>Panheteroptera</taxon>
        <taxon>Cimicomorpha</taxon>
        <taxon>Miridae</taxon>
        <taxon>Mirini</taxon>
        <taxon>Lygus</taxon>
    </lineage>
</organism>
<feature type="non-terminal residue" evidence="1">
    <location>
        <position position="1"/>
    </location>
</feature>
<gene>
    <name evidence="1" type="primary">mnmA_0</name>
    <name evidence="1" type="ORF">CM83_105964</name>
</gene>
<protein>
    <submittedName>
        <fullName evidence="1">tRNA-specific 2-thiouridylase mnmA</fullName>
    </submittedName>
</protein>
<feature type="non-terminal residue" evidence="1">
    <location>
        <position position="101"/>
    </location>
</feature>
<proteinExistence type="predicted"/>
<reference evidence="1" key="1">
    <citation type="journal article" date="2014" name="PLoS ONE">
        <title>Transcriptome-Based Identification of ABC Transporters in the Western Tarnished Plant Bug Lygus hesperus.</title>
        <authorList>
            <person name="Hull J.J."/>
            <person name="Chaney K."/>
            <person name="Geib S.M."/>
            <person name="Fabrick J.A."/>
            <person name="Brent C.S."/>
            <person name="Walsh D."/>
            <person name="Lavine L.C."/>
        </authorList>
    </citation>
    <scope>NUCLEOTIDE SEQUENCE</scope>
</reference>
<dbReference type="EMBL" id="GBHO01022163">
    <property type="protein sequence ID" value="JAG21441.1"/>
    <property type="molecule type" value="Transcribed_RNA"/>
</dbReference>
<evidence type="ECO:0000313" key="1">
    <source>
        <dbReference type="EMBL" id="JAG21441.1"/>
    </source>
</evidence>
<dbReference type="AlphaFoldDB" id="A0A0A9XP71"/>
<sequence length="101" mass="11297">WKGLDFDPCKAAVSRLASFHASSFLYEKSVGSTIDVMFPHIMVDQISYFKNEEGHFGYEHCQTGVRALGVVLDRYFSHVDSEVKKNVKNLLASNPSLLSPS</sequence>
<accession>A0A0A9XP71</accession>
<reference evidence="1" key="2">
    <citation type="submission" date="2014-07" db="EMBL/GenBank/DDBJ databases">
        <authorList>
            <person name="Hull J."/>
        </authorList>
    </citation>
    <scope>NUCLEOTIDE SEQUENCE</scope>
</reference>